<proteinExistence type="inferred from homology"/>
<evidence type="ECO:0000313" key="4">
    <source>
        <dbReference type="Proteomes" id="UP000226712"/>
    </source>
</evidence>
<dbReference type="Proteomes" id="UP000226712">
    <property type="component" value="Unassembled WGS sequence"/>
</dbReference>
<evidence type="ECO:0000256" key="1">
    <source>
        <dbReference type="ARBA" id="ARBA00022741"/>
    </source>
</evidence>
<organism evidence="3 4">
    <name type="scientific">Candidatus Iainarchaeum sp</name>
    <dbReference type="NCBI Taxonomy" id="3101447"/>
    <lineage>
        <taxon>Archaea</taxon>
        <taxon>Candidatus Iainarchaeota</taxon>
        <taxon>Candidatus Iainarchaeia</taxon>
        <taxon>Candidatus Iainarchaeales</taxon>
        <taxon>Candidatus Iainarchaeaceae</taxon>
        <taxon>Candidatus Iainarchaeum</taxon>
    </lineage>
</organism>
<dbReference type="Pfam" id="PF01121">
    <property type="entry name" value="CoaE"/>
    <property type="match status" value="1"/>
</dbReference>
<gene>
    <name evidence="3" type="ORF">CL944_02105</name>
</gene>
<comment type="caution">
    <text evidence="3">The sequence shown here is derived from an EMBL/GenBank/DDBJ whole genome shotgun (WGS) entry which is preliminary data.</text>
</comment>
<keyword evidence="2" id="KW-0067">ATP-binding</keyword>
<dbReference type="EMBL" id="NZBD01000015">
    <property type="protein sequence ID" value="MAG18245.1"/>
    <property type="molecule type" value="Genomic_DNA"/>
</dbReference>
<dbReference type="GO" id="GO:0005524">
    <property type="term" value="F:ATP binding"/>
    <property type="evidence" value="ECO:0007669"/>
    <property type="project" value="UniProtKB-KW"/>
</dbReference>
<dbReference type="PANTHER" id="PTHR10695:SF46">
    <property type="entry name" value="BIFUNCTIONAL COENZYME A SYNTHASE-RELATED"/>
    <property type="match status" value="1"/>
</dbReference>
<keyword evidence="3" id="KW-0418">Kinase</keyword>
<sequence length="198" mass="22906">MLLTANFLMLIGITGNFVTGKSAFMNIMDSLGFDTYEADKIVQDLYKNEEIIEKIGKEFGSTVTLGEIIDRDLLRVIVFNDKKKLKKLNSIMHPIVLEKIKEIEHENKIVFVEVPLLFEAGMEKSFDKIILIKSSYETAKQRSKRRGFTDIEFEQIRESQEPDQKKEKKADWVIDTEGDISELRKKTKEIAKELEALK</sequence>
<dbReference type="SUPFAM" id="SSF52540">
    <property type="entry name" value="P-loop containing nucleoside triphosphate hydrolases"/>
    <property type="match status" value="1"/>
</dbReference>
<keyword evidence="3" id="KW-0808">Transferase</keyword>
<dbReference type="GO" id="GO:0015937">
    <property type="term" value="P:coenzyme A biosynthetic process"/>
    <property type="evidence" value="ECO:0007669"/>
    <property type="project" value="InterPro"/>
</dbReference>
<dbReference type="InterPro" id="IPR027417">
    <property type="entry name" value="P-loop_NTPase"/>
</dbReference>
<accession>A0A2D6LPY2</accession>
<keyword evidence="1" id="KW-0547">Nucleotide-binding</keyword>
<protein>
    <submittedName>
        <fullName evidence="3">Dephospho-CoA kinase</fullName>
    </submittedName>
</protein>
<dbReference type="HAMAP" id="MF_00376">
    <property type="entry name" value="Dephospho_CoA_kinase"/>
    <property type="match status" value="1"/>
</dbReference>
<dbReference type="CDD" id="cd02022">
    <property type="entry name" value="DPCK"/>
    <property type="match status" value="1"/>
</dbReference>
<reference evidence="4" key="1">
    <citation type="submission" date="2017-09" db="EMBL/GenBank/DDBJ databases">
        <title>The Reconstruction of 2,631 Draft Metagenome-Assembled Genomes from the Global Oceans.</title>
        <authorList>
            <person name="Tully B.J."/>
            <person name="Graham E.D."/>
            <person name="Heidelberg J.F."/>
        </authorList>
    </citation>
    <scope>NUCLEOTIDE SEQUENCE [LARGE SCALE GENOMIC DNA]</scope>
</reference>
<dbReference type="InterPro" id="IPR001977">
    <property type="entry name" value="Depp_CoAkinase"/>
</dbReference>
<dbReference type="Gene3D" id="3.40.50.300">
    <property type="entry name" value="P-loop containing nucleotide triphosphate hydrolases"/>
    <property type="match status" value="1"/>
</dbReference>
<dbReference type="GO" id="GO:0004140">
    <property type="term" value="F:dephospho-CoA kinase activity"/>
    <property type="evidence" value="ECO:0007669"/>
    <property type="project" value="InterPro"/>
</dbReference>
<dbReference type="PROSITE" id="PS51219">
    <property type="entry name" value="DPCK"/>
    <property type="match status" value="1"/>
</dbReference>
<dbReference type="NCBIfam" id="TIGR00152">
    <property type="entry name" value="dephospho-CoA kinase"/>
    <property type="match status" value="1"/>
</dbReference>
<dbReference type="PANTHER" id="PTHR10695">
    <property type="entry name" value="DEPHOSPHO-COA KINASE-RELATED"/>
    <property type="match status" value="1"/>
</dbReference>
<name>A0A2D6LPY2_9ARCH</name>
<dbReference type="AlphaFoldDB" id="A0A2D6LPY2"/>
<evidence type="ECO:0000256" key="2">
    <source>
        <dbReference type="ARBA" id="ARBA00022840"/>
    </source>
</evidence>
<evidence type="ECO:0000313" key="3">
    <source>
        <dbReference type="EMBL" id="MAG18245.1"/>
    </source>
</evidence>